<feature type="compositionally biased region" description="Basic residues" evidence="1">
    <location>
        <begin position="232"/>
        <end position="243"/>
    </location>
</feature>
<dbReference type="GO" id="GO:0042795">
    <property type="term" value="P:snRNA transcription by RNA polymerase II"/>
    <property type="evidence" value="ECO:0007669"/>
    <property type="project" value="TreeGrafter"/>
</dbReference>
<dbReference type="GO" id="GO:0042796">
    <property type="term" value="P:snRNA transcription by RNA polymerase III"/>
    <property type="evidence" value="ECO:0007669"/>
    <property type="project" value="TreeGrafter"/>
</dbReference>
<proteinExistence type="predicted"/>
<dbReference type="AlphaFoldDB" id="A0A553RIZ7"/>
<gene>
    <name evidence="2" type="ORF">DNTS_007282</name>
</gene>
<dbReference type="Pfam" id="PF09808">
    <property type="entry name" value="SNAPC1"/>
    <property type="match status" value="1"/>
</dbReference>
<dbReference type="Proteomes" id="UP000316079">
    <property type="component" value="Unassembled WGS sequence"/>
</dbReference>
<evidence type="ECO:0008006" key="4">
    <source>
        <dbReference type="Google" id="ProtNLM"/>
    </source>
</evidence>
<evidence type="ECO:0000313" key="2">
    <source>
        <dbReference type="EMBL" id="TRZ02163.1"/>
    </source>
</evidence>
<evidence type="ECO:0000313" key="3">
    <source>
        <dbReference type="Proteomes" id="UP000316079"/>
    </source>
</evidence>
<feature type="compositionally biased region" description="Basic and acidic residues" evidence="1">
    <location>
        <begin position="217"/>
        <end position="231"/>
    </location>
</feature>
<evidence type="ECO:0000256" key="1">
    <source>
        <dbReference type="SAM" id="MobiDB-lite"/>
    </source>
</evidence>
<dbReference type="EMBL" id="SRMA01024004">
    <property type="protein sequence ID" value="TRZ02163.1"/>
    <property type="molecule type" value="Genomic_DNA"/>
</dbReference>
<organism evidence="2 3">
    <name type="scientific">Danionella cerebrum</name>
    <dbReference type="NCBI Taxonomy" id="2873325"/>
    <lineage>
        <taxon>Eukaryota</taxon>
        <taxon>Metazoa</taxon>
        <taxon>Chordata</taxon>
        <taxon>Craniata</taxon>
        <taxon>Vertebrata</taxon>
        <taxon>Euteleostomi</taxon>
        <taxon>Actinopterygii</taxon>
        <taxon>Neopterygii</taxon>
        <taxon>Teleostei</taxon>
        <taxon>Ostariophysi</taxon>
        <taxon>Cypriniformes</taxon>
        <taxon>Danionidae</taxon>
        <taxon>Danioninae</taxon>
        <taxon>Danionella</taxon>
    </lineage>
</organism>
<dbReference type="GO" id="GO:0019185">
    <property type="term" value="C:snRNA-activating protein complex"/>
    <property type="evidence" value="ECO:0007669"/>
    <property type="project" value="TreeGrafter"/>
</dbReference>
<feature type="region of interest" description="Disordered" evidence="1">
    <location>
        <begin position="195"/>
        <end position="243"/>
    </location>
</feature>
<name>A0A553RIZ7_9TELE</name>
<comment type="caution">
    <text evidence="2">The sequence shown here is derived from an EMBL/GenBank/DDBJ whole genome shotgun (WGS) entry which is preliminary data.</text>
</comment>
<dbReference type="GO" id="GO:0043565">
    <property type="term" value="F:sequence-specific DNA binding"/>
    <property type="evidence" value="ECO:0007669"/>
    <property type="project" value="TreeGrafter"/>
</dbReference>
<dbReference type="STRING" id="623744.A0A553RIZ7"/>
<dbReference type="PANTHER" id="PTHR15131:SF3">
    <property type="entry name" value="SNRNA-ACTIVATING PROTEIN COMPLEX SUBUNIT 1"/>
    <property type="match status" value="1"/>
</dbReference>
<dbReference type="PANTHER" id="PTHR15131">
    <property type="entry name" value="SMALL NUCLEAR RNA ACTIVATING COMPLEX, POLYPEPTIDE 1"/>
    <property type="match status" value="1"/>
</dbReference>
<protein>
    <recommendedName>
        <fullName evidence="4">snRNA-activating protein complex subunit 1</fullName>
    </recommendedName>
</protein>
<reference evidence="2 3" key="1">
    <citation type="journal article" date="2019" name="Sci. Data">
        <title>Hybrid genome assembly and annotation of Danionella translucida.</title>
        <authorList>
            <person name="Kadobianskyi M."/>
            <person name="Schulze L."/>
            <person name="Schuelke M."/>
            <person name="Judkewitz B."/>
        </authorList>
    </citation>
    <scope>NUCLEOTIDE SEQUENCE [LARGE SCALE GENOMIC DNA]</scope>
    <source>
        <strain evidence="2 3">Bolton</strain>
    </source>
</reference>
<dbReference type="OrthoDB" id="20127at2759"/>
<keyword evidence="3" id="KW-1185">Reference proteome</keyword>
<accession>A0A553RIZ7</accession>
<feature type="region of interest" description="Disordered" evidence="1">
    <location>
        <begin position="270"/>
        <end position="297"/>
    </location>
</feature>
<dbReference type="InterPro" id="IPR019188">
    <property type="entry name" value="SNAPC1"/>
</dbReference>
<sequence length="297" mass="34734">MAWRKQSEYFRAPFISDLEELLGRFQQTESVRFEDFSDVWREMDFCRLFLQDCSNFVTVPLFLLYSGIEYFNEKRAFTQVTFNVAYKYLLPPYSFQIRVGALYSIYGLYNTQVAWPKEKVRIALKDWYKVQTLIAEAESYQHLDIEIENVQNHYERLKKASLPTASVVTLLNLTDSVKTCVHEYQEWKDTIAAAKNKSSKKHETTQQSEVQRSNRHRPVEMAKSDSGSDHLMHKRSKKTMPSLKKRTCHIFSDADKDEDMQDWLLSAMANVEPQKDSSGEISAWHQKSQLKANPVAE</sequence>